<evidence type="ECO:0000256" key="4">
    <source>
        <dbReference type="ARBA" id="ARBA00022989"/>
    </source>
</evidence>
<evidence type="ECO:0000256" key="6">
    <source>
        <dbReference type="ARBA" id="ARBA00023315"/>
    </source>
</evidence>
<evidence type="ECO:0000256" key="7">
    <source>
        <dbReference type="RuleBase" id="RU079119"/>
    </source>
</evidence>
<keyword evidence="10" id="KW-1185">Reference proteome</keyword>
<comment type="similarity">
    <text evidence="7">Belongs to the DHHC palmitoyltransferase family.</text>
</comment>
<feature type="transmembrane region" description="Helical" evidence="7">
    <location>
        <begin position="50"/>
        <end position="70"/>
    </location>
</feature>
<dbReference type="PANTHER" id="PTHR12246">
    <property type="entry name" value="PALMITOYLTRANSFERASE ZDHHC16"/>
    <property type="match status" value="1"/>
</dbReference>
<feature type="domain" description="Palmitoyltransferase DHHC" evidence="8">
    <location>
        <begin position="91"/>
        <end position="230"/>
    </location>
</feature>
<evidence type="ECO:0000256" key="1">
    <source>
        <dbReference type="ARBA" id="ARBA00004141"/>
    </source>
</evidence>
<comment type="subcellular location">
    <subcellularLocation>
        <location evidence="1">Membrane</location>
        <topology evidence="1">Multi-pass membrane protein</topology>
    </subcellularLocation>
</comment>
<dbReference type="GO" id="GO:0016020">
    <property type="term" value="C:membrane"/>
    <property type="evidence" value="ECO:0007669"/>
    <property type="project" value="UniProtKB-SubCell"/>
</dbReference>
<dbReference type="AlphaFoldDB" id="A0A9Q1C7P6"/>
<accession>A0A9Q1C7P6</accession>
<feature type="transmembrane region" description="Helical" evidence="7">
    <location>
        <begin position="191"/>
        <end position="213"/>
    </location>
</feature>
<evidence type="ECO:0000259" key="8">
    <source>
        <dbReference type="Pfam" id="PF01529"/>
    </source>
</evidence>
<dbReference type="EMBL" id="JAIZAY010000007">
    <property type="protein sequence ID" value="KAJ8039366.1"/>
    <property type="molecule type" value="Genomic_DNA"/>
</dbReference>
<dbReference type="OrthoDB" id="302728at2759"/>
<evidence type="ECO:0000256" key="2">
    <source>
        <dbReference type="ARBA" id="ARBA00022679"/>
    </source>
</evidence>
<keyword evidence="4 7" id="KW-1133">Transmembrane helix</keyword>
<dbReference type="InterPro" id="IPR039859">
    <property type="entry name" value="PFA4/ZDH16/20/ERF2-like"/>
</dbReference>
<feature type="transmembrane region" description="Helical" evidence="7">
    <location>
        <begin position="136"/>
        <end position="154"/>
    </location>
</feature>
<evidence type="ECO:0000313" key="10">
    <source>
        <dbReference type="Proteomes" id="UP001152320"/>
    </source>
</evidence>
<dbReference type="Proteomes" id="UP001152320">
    <property type="component" value="Chromosome 7"/>
</dbReference>
<organism evidence="9 10">
    <name type="scientific">Holothuria leucospilota</name>
    <name type="common">Black long sea cucumber</name>
    <name type="synonym">Mertensiothuria leucospilota</name>
    <dbReference type="NCBI Taxonomy" id="206669"/>
    <lineage>
        <taxon>Eukaryota</taxon>
        <taxon>Metazoa</taxon>
        <taxon>Echinodermata</taxon>
        <taxon>Eleutherozoa</taxon>
        <taxon>Echinozoa</taxon>
        <taxon>Holothuroidea</taxon>
        <taxon>Aspidochirotacea</taxon>
        <taxon>Aspidochirotida</taxon>
        <taxon>Holothuriidae</taxon>
        <taxon>Holothuria</taxon>
    </lineage>
</organism>
<evidence type="ECO:0000256" key="3">
    <source>
        <dbReference type="ARBA" id="ARBA00022692"/>
    </source>
</evidence>
<dbReference type="InterPro" id="IPR001594">
    <property type="entry name" value="Palmitoyltrfase_DHHC"/>
</dbReference>
<comment type="catalytic activity">
    <reaction evidence="7">
        <text>L-cysteinyl-[protein] + hexadecanoyl-CoA = S-hexadecanoyl-L-cysteinyl-[protein] + CoA</text>
        <dbReference type="Rhea" id="RHEA:36683"/>
        <dbReference type="Rhea" id="RHEA-COMP:10131"/>
        <dbReference type="Rhea" id="RHEA-COMP:11032"/>
        <dbReference type="ChEBI" id="CHEBI:29950"/>
        <dbReference type="ChEBI" id="CHEBI:57287"/>
        <dbReference type="ChEBI" id="CHEBI:57379"/>
        <dbReference type="ChEBI" id="CHEBI:74151"/>
        <dbReference type="EC" id="2.3.1.225"/>
    </reaction>
</comment>
<keyword evidence="5 7" id="KW-0472">Membrane</keyword>
<keyword evidence="2 7" id="KW-0808">Transferase</keyword>
<keyword evidence="3 7" id="KW-0812">Transmembrane</keyword>
<feature type="transmembrane region" description="Helical" evidence="7">
    <location>
        <begin position="166"/>
        <end position="185"/>
    </location>
</feature>
<dbReference type="PROSITE" id="PS50216">
    <property type="entry name" value="DHHC"/>
    <property type="match status" value="1"/>
</dbReference>
<dbReference type="EC" id="2.3.1.225" evidence="7"/>
<gene>
    <name evidence="9" type="ORF">HOLleu_17059</name>
</gene>
<evidence type="ECO:0000256" key="5">
    <source>
        <dbReference type="ARBA" id="ARBA00023136"/>
    </source>
</evidence>
<keyword evidence="6 7" id="KW-0012">Acyltransferase</keyword>
<feature type="transmembrane region" description="Helical" evidence="7">
    <location>
        <begin position="20"/>
        <end position="43"/>
    </location>
</feature>
<evidence type="ECO:0000313" key="9">
    <source>
        <dbReference type="EMBL" id="KAJ8039366.1"/>
    </source>
</evidence>
<proteinExistence type="inferred from homology"/>
<comment type="domain">
    <text evidence="7">The DHHC domain is required for palmitoyltransferase activity.</text>
</comment>
<reference evidence="9" key="1">
    <citation type="submission" date="2021-10" db="EMBL/GenBank/DDBJ databases">
        <title>Tropical sea cucumber genome reveals ecological adaptation and Cuvierian tubules defense mechanism.</title>
        <authorList>
            <person name="Chen T."/>
        </authorList>
    </citation>
    <scope>NUCLEOTIDE SEQUENCE</scope>
    <source>
        <strain evidence="9">Nanhai2018</strain>
        <tissue evidence="9">Muscle</tissue>
    </source>
</reference>
<dbReference type="GO" id="GO:0019706">
    <property type="term" value="F:protein-cysteine S-palmitoyltransferase activity"/>
    <property type="evidence" value="ECO:0007669"/>
    <property type="project" value="UniProtKB-EC"/>
</dbReference>
<sequence length="283" mass="32605">MASFSWKRVLPSSRGDKFAVGAAVAELLIVPIFELTVIMPLVFPFGTVPFWTHFLIGFFLWFNAAGNMLMAMGTDVTAGSNILPSVLKPGWHYCPFCMLNSPPRSHHCSECNCCVLVRDHHCVFTGRCVGHNNARYYLMMLIYLFFSAMYCNYLNIDYAVELVGTFSWKAILTMFVPVVGWLFGFHTTMSFFATVQCGICLFTSMQFFFLLFFHFRLVVRGHTTYEWRHQKPRMYNYGWKRNLEGVFGSRWYLIWLAPFISSPLPHDGINFPDKSEANGVKDM</sequence>
<comment type="caution">
    <text evidence="9">The sequence shown here is derived from an EMBL/GenBank/DDBJ whole genome shotgun (WGS) entry which is preliminary data.</text>
</comment>
<protein>
    <recommendedName>
        <fullName evidence="7">Palmitoyltransferase</fullName>
        <ecNumber evidence="7">2.3.1.225</ecNumber>
    </recommendedName>
</protein>
<dbReference type="Pfam" id="PF01529">
    <property type="entry name" value="DHHC"/>
    <property type="match status" value="1"/>
</dbReference>
<name>A0A9Q1C7P6_HOLLE</name>